<dbReference type="AlphaFoldDB" id="A0AAV5LMM4"/>
<proteinExistence type="predicted"/>
<gene>
    <name evidence="1" type="ORF">SLEP1_g46356</name>
</gene>
<organism evidence="1 2">
    <name type="scientific">Rubroshorea leprosula</name>
    <dbReference type="NCBI Taxonomy" id="152421"/>
    <lineage>
        <taxon>Eukaryota</taxon>
        <taxon>Viridiplantae</taxon>
        <taxon>Streptophyta</taxon>
        <taxon>Embryophyta</taxon>
        <taxon>Tracheophyta</taxon>
        <taxon>Spermatophyta</taxon>
        <taxon>Magnoliopsida</taxon>
        <taxon>eudicotyledons</taxon>
        <taxon>Gunneridae</taxon>
        <taxon>Pentapetalae</taxon>
        <taxon>rosids</taxon>
        <taxon>malvids</taxon>
        <taxon>Malvales</taxon>
        <taxon>Dipterocarpaceae</taxon>
        <taxon>Rubroshorea</taxon>
    </lineage>
</organism>
<sequence length="64" mass="7391">MGTMKVSVLLTFTIKYLRGPILISRLWPHLNELLQCYTSDWVKDESKYGIMKVNEPCKCKANQG</sequence>
<reference evidence="1 2" key="1">
    <citation type="journal article" date="2021" name="Commun. Biol.">
        <title>The genome of Shorea leprosula (Dipterocarpaceae) highlights the ecological relevance of drought in aseasonal tropical rainforests.</title>
        <authorList>
            <person name="Ng K.K.S."/>
            <person name="Kobayashi M.J."/>
            <person name="Fawcett J.A."/>
            <person name="Hatakeyama M."/>
            <person name="Paape T."/>
            <person name="Ng C.H."/>
            <person name="Ang C.C."/>
            <person name="Tnah L.H."/>
            <person name="Lee C.T."/>
            <person name="Nishiyama T."/>
            <person name="Sese J."/>
            <person name="O'Brien M.J."/>
            <person name="Copetti D."/>
            <person name="Mohd Noor M.I."/>
            <person name="Ong R.C."/>
            <person name="Putra M."/>
            <person name="Sireger I.Z."/>
            <person name="Indrioko S."/>
            <person name="Kosugi Y."/>
            <person name="Izuno A."/>
            <person name="Isagi Y."/>
            <person name="Lee S.L."/>
            <person name="Shimizu K.K."/>
        </authorList>
    </citation>
    <scope>NUCLEOTIDE SEQUENCE [LARGE SCALE GENOMIC DNA]</scope>
    <source>
        <strain evidence="1">214</strain>
    </source>
</reference>
<dbReference type="EMBL" id="BPVZ01000128">
    <property type="protein sequence ID" value="GKV38443.1"/>
    <property type="molecule type" value="Genomic_DNA"/>
</dbReference>
<keyword evidence="2" id="KW-1185">Reference proteome</keyword>
<evidence type="ECO:0000313" key="1">
    <source>
        <dbReference type="EMBL" id="GKV38443.1"/>
    </source>
</evidence>
<dbReference type="Proteomes" id="UP001054252">
    <property type="component" value="Unassembled WGS sequence"/>
</dbReference>
<evidence type="ECO:0000313" key="2">
    <source>
        <dbReference type="Proteomes" id="UP001054252"/>
    </source>
</evidence>
<comment type="caution">
    <text evidence="1">The sequence shown here is derived from an EMBL/GenBank/DDBJ whole genome shotgun (WGS) entry which is preliminary data.</text>
</comment>
<protein>
    <submittedName>
        <fullName evidence="1">Uncharacterized protein</fullName>
    </submittedName>
</protein>
<name>A0AAV5LMM4_9ROSI</name>
<accession>A0AAV5LMM4</accession>